<sequence>MKTILKTIIITIMIFAFVSCSKQNYGIDSKYAGTYKGNASVNTSSAAIECEGVFTVNSDGSIKGNIYNNSKTYEKTYDVSKNSLTKENDSTYKASENLFGYKVDFIFIFNSDTLTIEITDYNEGSVVKGNFSKFI</sequence>
<organism evidence="1 2">
    <name type="scientific">Brachyspira murdochii</name>
    <dbReference type="NCBI Taxonomy" id="84378"/>
    <lineage>
        <taxon>Bacteria</taxon>
        <taxon>Pseudomonadati</taxon>
        <taxon>Spirochaetota</taxon>
        <taxon>Spirochaetia</taxon>
        <taxon>Brachyspirales</taxon>
        <taxon>Brachyspiraceae</taxon>
        <taxon>Brachyspira</taxon>
    </lineage>
</organism>
<dbReference type="EMBL" id="JJMJ01000254">
    <property type="protein sequence ID" value="PPS20864.1"/>
    <property type="molecule type" value="Genomic_DNA"/>
</dbReference>
<protein>
    <recommendedName>
        <fullName evidence="3">Lipoprotein</fullName>
    </recommendedName>
</protein>
<name>A0ABX5B114_9SPIR</name>
<dbReference type="Proteomes" id="UP000238924">
    <property type="component" value="Unassembled WGS sequence"/>
</dbReference>
<accession>A0ABX5B114</accession>
<gene>
    <name evidence="1" type="ORF">DJ52_14335</name>
</gene>
<reference evidence="1 2" key="1">
    <citation type="submission" date="2014-04" db="EMBL/GenBank/DDBJ databases">
        <title>Whole genome sequence of 'Brachyspira hampsonii' D13-03603F2.</title>
        <authorList>
            <person name="Patterson A.H."/>
            <person name="Chaban B."/>
            <person name="Fernando C."/>
            <person name="Harding J.C."/>
            <person name="Hill J.E."/>
        </authorList>
    </citation>
    <scope>NUCLEOTIDE SEQUENCE [LARGE SCALE GENOMIC DNA]</scope>
    <source>
        <strain evidence="1 2">D13-03603F2</strain>
    </source>
</reference>
<comment type="caution">
    <text evidence="1">The sequence shown here is derived from an EMBL/GenBank/DDBJ whole genome shotgun (WGS) entry which is preliminary data.</text>
</comment>
<dbReference type="RefSeq" id="WP_104619219.1">
    <property type="nucleotide sequence ID" value="NZ_JAWLPZ010000015.1"/>
</dbReference>
<proteinExistence type="predicted"/>
<evidence type="ECO:0008006" key="3">
    <source>
        <dbReference type="Google" id="ProtNLM"/>
    </source>
</evidence>
<keyword evidence="2" id="KW-1185">Reference proteome</keyword>
<dbReference type="PROSITE" id="PS51257">
    <property type="entry name" value="PROKAR_LIPOPROTEIN"/>
    <property type="match status" value="1"/>
</dbReference>
<evidence type="ECO:0000313" key="2">
    <source>
        <dbReference type="Proteomes" id="UP000238924"/>
    </source>
</evidence>
<evidence type="ECO:0000313" key="1">
    <source>
        <dbReference type="EMBL" id="PPS20864.1"/>
    </source>
</evidence>